<dbReference type="EMBL" id="DUGC01000056">
    <property type="protein sequence ID" value="HIH09737.1"/>
    <property type="molecule type" value="Genomic_DNA"/>
</dbReference>
<sequence length="234" mass="27070">MKNGVKKMPVYKAGRIVERNRLVSRTKSTERRVLRKPRRWPKENTPLGIVELDLLYPIKKRVAKLAETTEPVVVDWGCGKGVAAAELAREVPKSMVYGFSNNSYTHWNKVLHGNKLKEIHPLQNIKFIHADATDFFRYFKDGSIDILYSKLGICHLKSQVEYIKQLIPKLKIGGILLTETGEVKSYAPLIGNIAPKMDERNRPPHRYVVDVYHQPDYDLEFIKYSNRIIIQRTK</sequence>
<dbReference type="GO" id="GO:0008168">
    <property type="term" value="F:methyltransferase activity"/>
    <property type="evidence" value="ECO:0007669"/>
    <property type="project" value="UniProtKB-KW"/>
</dbReference>
<reference evidence="3" key="1">
    <citation type="journal article" date="2020" name="bioRxiv">
        <title>A rank-normalized archaeal taxonomy based on genome phylogeny resolves widespread incomplete and uneven classifications.</title>
        <authorList>
            <person name="Rinke C."/>
            <person name="Chuvochina M."/>
            <person name="Mussig A.J."/>
            <person name="Chaumeil P.-A."/>
            <person name="Waite D.W."/>
            <person name="Whitman W.B."/>
            <person name="Parks D.H."/>
            <person name="Hugenholtz P."/>
        </authorList>
    </citation>
    <scope>NUCLEOTIDE SEQUENCE [LARGE SCALE GENOMIC DNA]</scope>
</reference>
<evidence type="ECO:0000313" key="3">
    <source>
        <dbReference type="Proteomes" id="UP000565078"/>
    </source>
</evidence>
<dbReference type="Pfam" id="PF08241">
    <property type="entry name" value="Methyltransf_11"/>
    <property type="match status" value="1"/>
</dbReference>
<evidence type="ECO:0000313" key="2">
    <source>
        <dbReference type="EMBL" id="HIH09737.1"/>
    </source>
</evidence>
<evidence type="ECO:0000259" key="1">
    <source>
        <dbReference type="Pfam" id="PF08241"/>
    </source>
</evidence>
<dbReference type="InterPro" id="IPR029063">
    <property type="entry name" value="SAM-dependent_MTases_sf"/>
</dbReference>
<feature type="domain" description="Methyltransferase type 11" evidence="1">
    <location>
        <begin position="74"/>
        <end position="177"/>
    </location>
</feature>
<keyword evidence="2" id="KW-0808">Transferase</keyword>
<dbReference type="GO" id="GO:0032259">
    <property type="term" value="P:methylation"/>
    <property type="evidence" value="ECO:0007669"/>
    <property type="project" value="UniProtKB-KW"/>
</dbReference>
<dbReference type="Proteomes" id="UP000565078">
    <property type="component" value="Unassembled WGS sequence"/>
</dbReference>
<dbReference type="AlphaFoldDB" id="A0A7J4J102"/>
<name>A0A7J4J102_9ARCH</name>
<comment type="caution">
    <text evidence="2">The sequence shown here is derived from an EMBL/GenBank/DDBJ whole genome shotgun (WGS) entry which is preliminary data.</text>
</comment>
<dbReference type="Gene3D" id="3.40.50.150">
    <property type="entry name" value="Vaccinia Virus protein VP39"/>
    <property type="match status" value="1"/>
</dbReference>
<proteinExistence type="predicted"/>
<dbReference type="CDD" id="cd02440">
    <property type="entry name" value="AdoMet_MTases"/>
    <property type="match status" value="1"/>
</dbReference>
<protein>
    <submittedName>
        <fullName evidence="2">Methyltransferase domain-containing protein</fullName>
    </submittedName>
</protein>
<gene>
    <name evidence="2" type="ORF">HA254_03620</name>
</gene>
<organism evidence="2 3">
    <name type="scientific">Candidatus Iainarchaeum sp</name>
    <dbReference type="NCBI Taxonomy" id="3101447"/>
    <lineage>
        <taxon>Archaea</taxon>
        <taxon>Candidatus Iainarchaeota</taxon>
        <taxon>Candidatus Iainarchaeia</taxon>
        <taxon>Candidatus Iainarchaeales</taxon>
        <taxon>Candidatus Iainarchaeaceae</taxon>
        <taxon>Candidatus Iainarchaeum</taxon>
    </lineage>
</organism>
<dbReference type="SUPFAM" id="SSF53335">
    <property type="entry name" value="S-adenosyl-L-methionine-dependent methyltransferases"/>
    <property type="match status" value="1"/>
</dbReference>
<keyword evidence="2" id="KW-0489">Methyltransferase</keyword>
<dbReference type="InterPro" id="IPR013216">
    <property type="entry name" value="Methyltransf_11"/>
</dbReference>
<accession>A0A7J4J102</accession>